<comment type="caution">
    <text evidence="1">The sequence shown here is derived from an EMBL/GenBank/DDBJ whole genome shotgun (WGS) entry which is preliminary data.</text>
</comment>
<keyword evidence="2" id="KW-1185">Reference proteome</keyword>
<accession>A0ABN3R0F6</accession>
<evidence type="ECO:0000313" key="1">
    <source>
        <dbReference type="EMBL" id="GAA2639869.1"/>
    </source>
</evidence>
<protein>
    <recommendedName>
        <fullName evidence="3">WXG100 family type VII secretion target</fullName>
    </recommendedName>
</protein>
<dbReference type="RefSeq" id="WP_344391633.1">
    <property type="nucleotide sequence ID" value="NZ_BAAASJ010000039.1"/>
</dbReference>
<evidence type="ECO:0008006" key="3">
    <source>
        <dbReference type="Google" id="ProtNLM"/>
    </source>
</evidence>
<dbReference type="Proteomes" id="UP001500151">
    <property type="component" value="Unassembled WGS sequence"/>
</dbReference>
<sequence length="99" mass="11123">MAIKLLQPDGDIFRNTDKAGRHAEENSGAAMREFTGWDTGAGLKDAHNEWELQVKSLMNRLDADREALEGTKRDFQYLDLGIRSRIAQIDAGPDPRHTT</sequence>
<proteinExistence type="predicted"/>
<reference evidence="1 2" key="1">
    <citation type="journal article" date="2019" name="Int. J. Syst. Evol. Microbiol.">
        <title>The Global Catalogue of Microorganisms (GCM) 10K type strain sequencing project: providing services to taxonomists for standard genome sequencing and annotation.</title>
        <authorList>
            <consortium name="The Broad Institute Genomics Platform"/>
            <consortium name="The Broad Institute Genome Sequencing Center for Infectious Disease"/>
            <person name="Wu L."/>
            <person name="Ma J."/>
        </authorList>
    </citation>
    <scope>NUCLEOTIDE SEQUENCE [LARGE SCALE GENOMIC DNA]</scope>
    <source>
        <strain evidence="1 2">JCM 4524</strain>
    </source>
</reference>
<name>A0ABN3R0F6_9ACTN</name>
<dbReference type="EMBL" id="BAAASJ010000039">
    <property type="protein sequence ID" value="GAA2639869.1"/>
    <property type="molecule type" value="Genomic_DNA"/>
</dbReference>
<gene>
    <name evidence="1" type="ORF">GCM10010307_39530</name>
</gene>
<organism evidence="1 2">
    <name type="scientific">Streptomyces vastus</name>
    <dbReference type="NCBI Taxonomy" id="285451"/>
    <lineage>
        <taxon>Bacteria</taxon>
        <taxon>Bacillati</taxon>
        <taxon>Actinomycetota</taxon>
        <taxon>Actinomycetes</taxon>
        <taxon>Kitasatosporales</taxon>
        <taxon>Streptomycetaceae</taxon>
        <taxon>Streptomyces</taxon>
    </lineage>
</organism>
<evidence type="ECO:0000313" key="2">
    <source>
        <dbReference type="Proteomes" id="UP001500151"/>
    </source>
</evidence>